<evidence type="ECO:0000256" key="2">
    <source>
        <dbReference type="ARBA" id="ARBA00022475"/>
    </source>
</evidence>
<keyword evidence="2" id="KW-1003">Cell membrane</keyword>
<feature type="transmembrane region" description="Helical" evidence="6">
    <location>
        <begin position="254"/>
        <end position="276"/>
    </location>
</feature>
<evidence type="ECO:0000256" key="3">
    <source>
        <dbReference type="ARBA" id="ARBA00022692"/>
    </source>
</evidence>
<keyword evidence="3 6" id="KW-0812">Transmembrane</keyword>
<feature type="transmembrane region" description="Helical" evidence="6">
    <location>
        <begin position="153"/>
        <end position="171"/>
    </location>
</feature>
<evidence type="ECO:0000256" key="6">
    <source>
        <dbReference type="SAM" id="Phobius"/>
    </source>
</evidence>
<dbReference type="RefSeq" id="WP_152593019.1">
    <property type="nucleotide sequence ID" value="NZ_BBNS01000001.1"/>
</dbReference>
<dbReference type="AlphaFoldDB" id="A0A090WPJ7"/>
<feature type="transmembrane region" description="Helical" evidence="6">
    <location>
        <begin position="20"/>
        <end position="42"/>
    </location>
</feature>
<evidence type="ECO:0000256" key="4">
    <source>
        <dbReference type="ARBA" id="ARBA00022989"/>
    </source>
</evidence>
<sequence length="490" mass="55703">MFRNLYNWSLVLWNSPTFTTWASFFSRTMYGVVLLPVVTINLSTDEISIWLLLNIFVGLQTLGDLGFGATFSRAISHAYSGAEDIIIHKKKSDRAGKVFSSESSAPNWKLIEKLFSTTALLYLILSFFLIVIIGLVGYFSLQIPIDNLTNKKIGWLSFITVLIAIFINFNGSKYRLFLQGINKVALIQRNQAIISTVTILLSSLTVLLTKSLFYLILIQQLGAIVMVIVLRSFSKQFFVLKKSRFNLKTLDRKLIKSIFPIAWRSWVGVLMSYGLVQASGIIIAQTGNSAITSSYLFSIKVFEIVKNFANAPFYSKIPFMNQLFIKNSKAQLYNLATQRMNFTMLTQTVAFGIIIIFGDYLLKFIGSNVGLVDNNILIILMLSYTLERYGALHIQLLSLSNNIIWHIANGVTGGLFIVFSYLFLHKLNDPILAFSLSLLLSYLCFYSWYAPYKSYKFYEMNFLKTEYRVTLKSIILVILIMVVSFLTTLK</sequence>
<organism evidence="7 9">
    <name type="scientific">Jejuia pallidilutea</name>
    <dbReference type="NCBI Taxonomy" id="504487"/>
    <lineage>
        <taxon>Bacteria</taxon>
        <taxon>Pseudomonadati</taxon>
        <taxon>Bacteroidota</taxon>
        <taxon>Flavobacteriia</taxon>
        <taxon>Flavobacteriales</taxon>
        <taxon>Flavobacteriaceae</taxon>
        <taxon>Jejuia</taxon>
    </lineage>
</organism>
<reference evidence="10" key="1">
    <citation type="journal article" date="2014" name="Genome Announc.">
        <title>Draft Genome Sequence of Marine Flavobacterium Jejuia pallidilutea Strain 11shimoA1 and Pigmentation Mutants.</title>
        <authorList>
            <person name="Takatani N."/>
            <person name="Nakanishi M."/>
            <person name="Meirelles P."/>
            <person name="Mino S."/>
            <person name="Suda W."/>
            <person name="Oshima K."/>
            <person name="Hattori M."/>
            <person name="Ohkuma M."/>
            <person name="Hosokawa M."/>
            <person name="Miyashita K."/>
            <person name="Thompson F.L."/>
            <person name="Niwa A."/>
            <person name="Sawabe T."/>
            <person name="Sawabe T."/>
        </authorList>
    </citation>
    <scope>NUCLEOTIDE SEQUENCE [LARGE SCALE GENOMIC DNA]</scope>
    <source>
        <strain evidence="10">JCM 19538</strain>
    </source>
</reference>
<evidence type="ECO:0000256" key="5">
    <source>
        <dbReference type="ARBA" id="ARBA00023136"/>
    </source>
</evidence>
<proteinExistence type="predicted"/>
<keyword evidence="5 6" id="KW-0472">Membrane</keyword>
<accession>A0A090WPJ7</accession>
<gene>
    <name evidence="7" type="ORF">JCM19302_4091</name>
    <name evidence="8" type="ORF">JCM19538_2104</name>
</gene>
<protein>
    <recommendedName>
        <fullName evidence="11">O-antigen flippase Wzx</fullName>
    </recommendedName>
</protein>
<evidence type="ECO:0000256" key="1">
    <source>
        <dbReference type="ARBA" id="ARBA00004651"/>
    </source>
</evidence>
<evidence type="ECO:0000313" key="10">
    <source>
        <dbReference type="Proteomes" id="UP000030184"/>
    </source>
</evidence>
<keyword evidence="10" id="KW-1185">Reference proteome</keyword>
<name>A0A090WPJ7_9FLAO</name>
<evidence type="ECO:0000313" key="9">
    <source>
        <dbReference type="Proteomes" id="UP000029646"/>
    </source>
</evidence>
<evidence type="ECO:0000313" key="7">
    <source>
        <dbReference type="EMBL" id="GAL69362.1"/>
    </source>
</evidence>
<dbReference type="GO" id="GO:0005886">
    <property type="term" value="C:plasma membrane"/>
    <property type="evidence" value="ECO:0007669"/>
    <property type="project" value="UniProtKB-SubCell"/>
</dbReference>
<evidence type="ECO:0008006" key="11">
    <source>
        <dbReference type="Google" id="ProtNLM"/>
    </source>
</evidence>
<dbReference type="InterPro" id="IPR050833">
    <property type="entry name" value="Poly_Biosynth_Transport"/>
</dbReference>
<feature type="transmembrane region" description="Helical" evidence="6">
    <location>
        <begin position="342"/>
        <end position="362"/>
    </location>
</feature>
<dbReference type="Proteomes" id="UP000029646">
    <property type="component" value="Unassembled WGS sequence"/>
</dbReference>
<feature type="transmembrane region" description="Helical" evidence="6">
    <location>
        <begin position="431"/>
        <end position="449"/>
    </location>
</feature>
<dbReference type="PANTHER" id="PTHR30250:SF26">
    <property type="entry name" value="PSMA PROTEIN"/>
    <property type="match status" value="1"/>
</dbReference>
<keyword evidence="4 6" id="KW-1133">Transmembrane helix</keyword>
<evidence type="ECO:0000313" key="8">
    <source>
        <dbReference type="EMBL" id="GAL89115.1"/>
    </source>
</evidence>
<dbReference type="EMBL" id="BBNS01000001">
    <property type="protein sequence ID" value="GAL69362.1"/>
    <property type="molecule type" value="Genomic_DNA"/>
</dbReference>
<feature type="transmembrane region" description="Helical" evidence="6">
    <location>
        <begin position="119"/>
        <end position="141"/>
    </location>
</feature>
<dbReference type="OrthoDB" id="920322at2"/>
<dbReference type="PANTHER" id="PTHR30250">
    <property type="entry name" value="PST FAMILY PREDICTED COLANIC ACID TRANSPORTER"/>
    <property type="match status" value="1"/>
</dbReference>
<feature type="transmembrane region" description="Helical" evidence="6">
    <location>
        <begin position="469"/>
        <end position="489"/>
    </location>
</feature>
<feature type="transmembrane region" description="Helical" evidence="6">
    <location>
        <begin position="374"/>
        <end position="391"/>
    </location>
</feature>
<comment type="caution">
    <text evidence="7">The sequence shown here is derived from an EMBL/GenBank/DDBJ whole genome shotgun (WGS) entry which is preliminary data.</text>
</comment>
<feature type="transmembrane region" description="Helical" evidence="6">
    <location>
        <begin position="214"/>
        <end position="233"/>
    </location>
</feature>
<dbReference type="Proteomes" id="UP000030184">
    <property type="component" value="Unassembled WGS sequence"/>
</dbReference>
<feature type="transmembrane region" description="Helical" evidence="6">
    <location>
        <begin position="403"/>
        <end position="424"/>
    </location>
</feature>
<comment type="subcellular location">
    <subcellularLocation>
        <location evidence="1">Cell membrane</location>
        <topology evidence="1">Multi-pass membrane protein</topology>
    </subcellularLocation>
</comment>
<dbReference type="EMBL" id="BBNY01000005">
    <property type="protein sequence ID" value="GAL89115.1"/>
    <property type="molecule type" value="Genomic_DNA"/>
</dbReference>